<organism evidence="7 8">
    <name type="scientific">Cladonia borealis</name>
    <dbReference type="NCBI Taxonomy" id="184061"/>
    <lineage>
        <taxon>Eukaryota</taxon>
        <taxon>Fungi</taxon>
        <taxon>Dikarya</taxon>
        <taxon>Ascomycota</taxon>
        <taxon>Pezizomycotina</taxon>
        <taxon>Lecanoromycetes</taxon>
        <taxon>OSLEUM clade</taxon>
        <taxon>Lecanoromycetidae</taxon>
        <taxon>Lecanorales</taxon>
        <taxon>Lecanorineae</taxon>
        <taxon>Cladoniaceae</taxon>
        <taxon>Cladonia</taxon>
    </lineage>
</organism>
<dbReference type="InterPro" id="IPR019734">
    <property type="entry name" value="TPR_rpt"/>
</dbReference>
<dbReference type="PANTHER" id="PTHR35205:SF1">
    <property type="entry name" value="ZU5 DOMAIN-CONTAINING PROTEIN"/>
    <property type="match status" value="1"/>
</dbReference>
<feature type="domain" description="NB-ARC" evidence="4">
    <location>
        <begin position="407"/>
        <end position="563"/>
    </location>
</feature>
<dbReference type="GO" id="GO:0043531">
    <property type="term" value="F:ADP binding"/>
    <property type="evidence" value="ECO:0007669"/>
    <property type="project" value="InterPro"/>
</dbReference>
<dbReference type="InterPro" id="IPR002182">
    <property type="entry name" value="NB-ARC"/>
</dbReference>
<dbReference type="PANTHER" id="PTHR35205">
    <property type="entry name" value="NB-ARC AND TPR DOMAIN PROTEIN"/>
    <property type="match status" value="1"/>
</dbReference>
<feature type="region of interest" description="Disordered" evidence="3">
    <location>
        <begin position="323"/>
        <end position="342"/>
    </location>
</feature>
<evidence type="ECO:0000259" key="5">
    <source>
        <dbReference type="Pfam" id="PF05057"/>
    </source>
</evidence>
<evidence type="ECO:0000259" key="6">
    <source>
        <dbReference type="Pfam" id="PF25000"/>
    </source>
</evidence>
<dbReference type="PROSITE" id="PS50005">
    <property type="entry name" value="TPR"/>
    <property type="match status" value="1"/>
</dbReference>
<gene>
    <name evidence="7" type="ORF">JMJ35_006724</name>
</gene>
<feature type="repeat" description="TPR" evidence="2">
    <location>
        <begin position="894"/>
        <end position="927"/>
    </location>
</feature>
<dbReference type="Pfam" id="PF13424">
    <property type="entry name" value="TPR_12"/>
    <property type="match status" value="1"/>
</dbReference>
<evidence type="ECO:0000256" key="3">
    <source>
        <dbReference type="SAM" id="MobiDB-lite"/>
    </source>
</evidence>
<dbReference type="EMBL" id="JAFEKC020000014">
    <property type="protein sequence ID" value="KAK0511172.1"/>
    <property type="molecule type" value="Genomic_DNA"/>
</dbReference>
<evidence type="ECO:0000256" key="1">
    <source>
        <dbReference type="ARBA" id="ARBA00007920"/>
    </source>
</evidence>
<comment type="caution">
    <text evidence="7">The sequence shown here is derived from an EMBL/GenBank/DDBJ whole genome shotgun (WGS) entry which is preliminary data.</text>
</comment>
<proteinExistence type="inferred from homology"/>
<reference evidence="7" key="1">
    <citation type="submission" date="2023-03" db="EMBL/GenBank/DDBJ databases">
        <title>Complete genome of Cladonia borealis.</title>
        <authorList>
            <person name="Park H."/>
        </authorList>
    </citation>
    <scope>NUCLEOTIDE SEQUENCE</scope>
    <source>
        <strain evidence="7">ANT050790</strain>
    </source>
</reference>
<dbReference type="Gene3D" id="1.25.40.10">
    <property type="entry name" value="Tetratricopeptide repeat domain"/>
    <property type="match status" value="2"/>
</dbReference>
<dbReference type="Pfam" id="PF05057">
    <property type="entry name" value="DUF676"/>
    <property type="match status" value="1"/>
</dbReference>
<dbReference type="Gene3D" id="3.40.50.1820">
    <property type="entry name" value="alpha/beta hydrolase"/>
    <property type="match status" value="1"/>
</dbReference>
<dbReference type="SMART" id="SM00028">
    <property type="entry name" value="TPR"/>
    <property type="match status" value="4"/>
</dbReference>
<feature type="domain" description="DUF676" evidence="5">
    <location>
        <begin position="75"/>
        <end position="157"/>
    </location>
</feature>
<dbReference type="SUPFAM" id="SSF48452">
    <property type="entry name" value="TPR-like"/>
    <property type="match status" value="2"/>
</dbReference>
<evidence type="ECO:0000313" key="7">
    <source>
        <dbReference type="EMBL" id="KAK0511172.1"/>
    </source>
</evidence>
<evidence type="ECO:0008006" key="9">
    <source>
        <dbReference type="Google" id="ProtNLM"/>
    </source>
</evidence>
<dbReference type="InterPro" id="IPR007751">
    <property type="entry name" value="DUF676_lipase-like"/>
</dbReference>
<evidence type="ECO:0000256" key="2">
    <source>
        <dbReference type="PROSITE-ProRule" id="PRU00339"/>
    </source>
</evidence>
<evidence type="ECO:0000259" key="4">
    <source>
        <dbReference type="Pfam" id="PF00931"/>
    </source>
</evidence>
<dbReference type="Gene3D" id="3.40.50.300">
    <property type="entry name" value="P-loop containing nucleotide triphosphate hydrolases"/>
    <property type="match status" value="1"/>
</dbReference>
<dbReference type="InterPro" id="IPR029058">
    <property type="entry name" value="AB_hydrolase_fold"/>
</dbReference>
<keyword evidence="8" id="KW-1185">Reference proteome</keyword>
<accession>A0AA39QXQ7</accession>
<dbReference type="InterPro" id="IPR056681">
    <property type="entry name" value="DUF7779"/>
</dbReference>
<dbReference type="Pfam" id="PF00931">
    <property type="entry name" value="NB-ARC"/>
    <property type="match status" value="1"/>
</dbReference>
<comment type="similarity">
    <text evidence="1">Belongs to the putative lipase ROG1 family.</text>
</comment>
<protein>
    <recommendedName>
        <fullName evidence="9">Tetratricopeptide repeat domain-containing protein</fullName>
    </recommendedName>
</protein>
<feature type="domain" description="DUF7779" evidence="6">
    <location>
        <begin position="644"/>
        <end position="732"/>
    </location>
</feature>
<dbReference type="SUPFAM" id="SSF52540">
    <property type="entry name" value="P-loop containing nucleoside triphosphate hydrolases"/>
    <property type="match status" value="1"/>
</dbReference>
<sequence length="1121" mass="126942">MSSSISVGGGQSILRQLSKRVDDPQFDIILVPGADQPRAESWPFCSHRWLSEVLPKEVSQARIWTFDYSFPVADSFSLQNICLEGERLLKLLADSRKGEGNETQFNRRPMLLVSHSLGGIILKQAVCVANEQLHRYEYLVNQVAGIIFISTPHLGSGQTSILEAVLLMLKASTRIPIKLSPQKSKEESSILLDLSVRFETIHLRAPILSIYETKETRVQDGRFRHKYAIVVDRAACTTQAPDERFLAFHADHVEICNLRRWESTAAKTELSVFIKMVLKKAEESTSSRLEALDFRYTANTSYSPTNSVRTSLSFERIKQENATARKGSAVQRGDTGHATDGSSSATYEILPAISGFISLLREPCLPCRILDSEVRNDEFVGREDVLEQMSKALLPSQTKIISSEPEGLKQFALCGMGGLGKTEIATEFALRYKEKFDAVFWIRADGVAKMDACFSNIAVRLGLEDQVDSTNQVISRELVKGWLSNPWKMISIEGRSTRTTASWLIIFDNADDQYSLTDYWPLQGSGSVLITSRDPMAKSYFSAASSGIDLEPFGDQEGAVLLKRLTHDIEEKEEQSKQISENISRSLGGLPLAISQMAGVIRRQELRLSEFAESYSDPSEHAELHKLKFHVGRGTYPHTISSVWAFGSLEPTTNCLLGVLAFMDSSHIQEFLLTDIPSQAIMKCYPTKPWSYRKARTELIQASLIKRYKDKSELTLHRLVQDSFRAKMSLEEKLDTFQFAISTIYAHWPRTMMPTTKPNAPVVTPRRWMIDRWPMCERLNPHVLRLKQLYETDICDSWHGSRLQFASLLRDAAWLQFERGRTHGLDDFFDLAKEFCEHSDEEEASSILVDIHFCLGTIASETNEHNTSRKHKQRALDLQLQTREKLDVVDLRLATCYSEMGVALTVDGQYDAAAEAFLESLSIDKQLNVYPYNWVAEVNLGLAYIQQGSLDKADELLTATQERREELFGKMDTESYRPGRILHALARLREAQGREAEAFEFDQMALKSYISTLGNHHHRTADICHRVAAHMIRTQRYDEALMHIDQALSIWQYASDTFRPEIARTTHLKATLLRLLGKDMRANVFLKKACSLRRECMPSVNKPDAAFTVADFTESVTFQSR</sequence>
<dbReference type="SUPFAM" id="SSF53474">
    <property type="entry name" value="alpha/beta-Hydrolases"/>
    <property type="match status" value="1"/>
</dbReference>
<evidence type="ECO:0000313" key="8">
    <source>
        <dbReference type="Proteomes" id="UP001166286"/>
    </source>
</evidence>
<dbReference type="Proteomes" id="UP001166286">
    <property type="component" value="Unassembled WGS sequence"/>
</dbReference>
<dbReference type="InterPro" id="IPR011990">
    <property type="entry name" value="TPR-like_helical_dom_sf"/>
</dbReference>
<keyword evidence="2" id="KW-0802">TPR repeat</keyword>
<dbReference type="AlphaFoldDB" id="A0AA39QXQ7"/>
<dbReference type="InterPro" id="IPR027417">
    <property type="entry name" value="P-loop_NTPase"/>
</dbReference>
<name>A0AA39QXQ7_9LECA</name>
<dbReference type="Pfam" id="PF25000">
    <property type="entry name" value="DUF7779"/>
    <property type="match status" value="1"/>
</dbReference>